<keyword evidence="2" id="KW-1185">Reference proteome</keyword>
<sequence>MPSEMDLKSFDLTRNLTSSLSELVRQSILRVKRGKRSLPERFLREYLVKILLLSQVHRIERIGNSMNVIFSLVETDVDSKILENDLSSLDLNYLSRFLAFPVLSAVARANTDNNLNFIVLGILSSLLSIVFLCILFRSILKDFAKTYAVSVTATLTAAMTVAVTEWRYQRTTSTALATAMVKTLTDGHFCD</sequence>
<dbReference type="WBParaSite" id="ACAC_0001384001-mRNA-1">
    <property type="protein sequence ID" value="ACAC_0001384001-mRNA-1"/>
    <property type="gene ID" value="ACAC_0001384001"/>
</dbReference>
<evidence type="ECO:0000313" key="3">
    <source>
        <dbReference type="WBParaSite" id="ACAC_0001384001-mRNA-1"/>
    </source>
</evidence>
<keyword evidence="1" id="KW-0812">Transmembrane</keyword>
<protein>
    <submittedName>
        <fullName evidence="3">Transmembrane protein</fullName>
    </submittedName>
</protein>
<proteinExistence type="predicted"/>
<accession>A0A0K0DQ01</accession>
<evidence type="ECO:0000256" key="1">
    <source>
        <dbReference type="SAM" id="Phobius"/>
    </source>
</evidence>
<reference evidence="2" key="1">
    <citation type="submission" date="2012-09" db="EMBL/GenBank/DDBJ databases">
        <authorList>
            <person name="Martin A.A."/>
        </authorList>
    </citation>
    <scope>NUCLEOTIDE SEQUENCE</scope>
</reference>
<keyword evidence="1" id="KW-0472">Membrane</keyword>
<keyword evidence="1" id="KW-1133">Transmembrane helix</keyword>
<dbReference type="AlphaFoldDB" id="A0A0K0DQ01"/>
<organism evidence="2 3">
    <name type="scientific">Angiostrongylus cantonensis</name>
    <name type="common">Rat lungworm</name>
    <dbReference type="NCBI Taxonomy" id="6313"/>
    <lineage>
        <taxon>Eukaryota</taxon>
        <taxon>Metazoa</taxon>
        <taxon>Ecdysozoa</taxon>
        <taxon>Nematoda</taxon>
        <taxon>Chromadorea</taxon>
        <taxon>Rhabditida</taxon>
        <taxon>Rhabditina</taxon>
        <taxon>Rhabditomorpha</taxon>
        <taxon>Strongyloidea</taxon>
        <taxon>Metastrongylidae</taxon>
        <taxon>Angiostrongylus</taxon>
    </lineage>
</organism>
<dbReference type="Proteomes" id="UP000035642">
    <property type="component" value="Unassembled WGS sequence"/>
</dbReference>
<feature type="transmembrane region" description="Helical" evidence="1">
    <location>
        <begin position="146"/>
        <end position="164"/>
    </location>
</feature>
<reference evidence="3" key="2">
    <citation type="submission" date="2017-02" db="UniProtKB">
        <authorList>
            <consortium name="WormBaseParasite"/>
        </authorList>
    </citation>
    <scope>IDENTIFICATION</scope>
</reference>
<name>A0A0K0DQ01_ANGCA</name>
<feature type="transmembrane region" description="Helical" evidence="1">
    <location>
        <begin position="117"/>
        <end position="140"/>
    </location>
</feature>
<evidence type="ECO:0000313" key="2">
    <source>
        <dbReference type="Proteomes" id="UP000035642"/>
    </source>
</evidence>